<reference evidence="1" key="1">
    <citation type="journal article" date="2019" name="bioRxiv">
        <title>The Genome of the Zebra Mussel, Dreissena polymorpha: A Resource for Invasive Species Research.</title>
        <authorList>
            <person name="McCartney M.A."/>
            <person name="Auch B."/>
            <person name="Kono T."/>
            <person name="Mallez S."/>
            <person name="Zhang Y."/>
            <person name="Obille A."/>
            <person name="Becker A."/>
            <person name="Abrahante J.E."/>
            <person name="Garbe J."/>
            <person name="Badalamenti J.P."/>
            <person name="Herman A."/>
            <person name="Mangelson H."/>
            <person name="Liachko I."/>
            <person name="Sullivan S."/>
            <person name="Sone E.D."/>
            <person name="Koren S."/>
            <person name="Silverstein K.A.T."/>
            <person name="Beckman K.B."/>
            <person name="Gohl D.M."/>
        </authorList>
    </citation>
    <scope>NUCLEOTIDE SEQUENCE</scope>
    <source>
        <strain evidence="1">Duluth1</strain>
        <tissue evidence="1">Whole animal</tissue>
    </source>
</reference>
<evidence type="ECO:0000313" key="2">
    <source>
        <dbReference type="Proteomes" id="UP000828390"/>
    </source>
</evidence>
<keyword evidence="2" id="KW-1185">Reference proteome</keyword>
<accession>A0A9D4IT45</accession>
<dbReference type="AlphaFoldDB" id="A0A9D4IT45"/>
<feature type="non-terminal residue" evidence="1">
    <location>
        <position position="1"/>
    </location>
</feature>
<organism evidence="1 2">
    <name type="scientific">Dreissena polymorpha</name>
    <name type="common">Zebra mussel</name>
    <name type="synonym">Mytilus polymorpha</name>
    <dbReference type="NCBI Taxonomy" id="45954"/>
    <lineage>
        <taxon>Eukaryota</taxon>
        <taxon>Metazoa</taxon>
        <taxon>Spiralia</taxon>
        <taxon>Lophotrochozoa</taxon>
        <taxon>Mollusca</taxon>
        <taxon>Bivalvia</taxon>
        <taxon>Autobranchia</taxon>
        <taxon>Heteroconchia</taxon>
        <taxon>Euheterodonta</taxon>
        <taxon>Imparidentia</taxon>
        <taxon>Neoheterodontei</taxon>
        <taxon>Myida</taxon>
        <taxon>Dreissenoidea</taxon>
        <taxon>Dreissenidae</taxon>
        <taxon>Dreissena</taxon>
    </lineage>
</organism>
<gene>
    <name evidence="1" type="ORF">DPMN_161887</name>
</gene>
<proteinExistence type="predicted"/>
<name>A0A9D4IT45_DREPO</name>
<dbReference type="EMBL" id="JAIWYP010000008">
    <property type="protein sequence ID" value="KAH3783937.1"/>
    <property type="molecule type" value="Genomic_DNA"/>
</dbReference>
<protein>
    <submittedName>
        <fullName evidence="1">Uncharacterized protein</fullName>
    </submittedName>
</protein>
<comment type="caution">
    <text evidence="1">The sequence shown here is derived from an EMBL/GenBank/DDBJ whole genome shotgun (WGS) entry which is preliminary data.</text>
</comment>
<reference evidence="1" key="2">
    <citation type="submission" date="2020-11" db="EMBL/GenBank/DDBJ databases">
        <authorList>
            <person name="McCartney M.A."/>
            <person name="Auch B."/>
            <person name="Kono T."/>
            <person name="Mallez S."/>
            <person name="Becker A."/>
            <person name="Gohl D.M."/>
            <person name="Silverstein K.A.T."/>
            <person name="Koren S."/>
            <person name="Bechman K.B."/>
            <person name="Herman A."/>
            <person name="Abrahante J.E."/>
            <person name="Garbe J."/>
        </authorList>
    </citation>
    <scope>NUCLEOTIDE SEQUENCE</scope>
    <source>
        <strain evidence="1">Duluth1</strain>
        <tissue evidence="1">Whole animal</tissue>
    </source>
</reference>
<evidence type="ECO:0000313" key="1">
    <source>
        <dbReference type="EMBL" id="KAH3783937.1"/>
    </source>
</evidence>
<sequence length="91" mass="9716">SNVVMAGSNFCRRSSVISQPSDGRCSISSGGLLSCNWAALAQNCVSSFSLMWRHLPLDNNHSVNYINDNHAANYTNGNGVSVKAEGVDVQI</sequence>
<dbReference type="Proteomes" id="UP000828390">
    <property type="component" value="Unassembled WGS sequence"/>
</dbReference>